<reference evidence="11 12" key="1">
    <citation type="submission" date="2019-10" db="EMBL/GenBank/DDBJ databases">
        <title>Georgenia wutianyii sp. nov. and Georgenia yuyongxinii sp. nov. isolated from plateau pika (Ochotona curzoniae) in the Qinghai-Tibet plateau of China.</title>
        <authorList>
            <person name="Tian Z."/>
        </authorList>
    </citation>
    <scope>NUCLEOTIDE SEQUENCE [LARGE SCALE GENOMIC DNA]</scope>
    <source>
        <strain evidence="11 12">DSM 21501</strain>
    </source>
</reference>
<dbReference type="SUPFAM" id="SSF55874">
    <property type="entry name" value="ATPase domain of HSP90 chaperone/DNA topoisomerase II/histidine kinase"/>
    <property type="match status" value="1"/>
</dbReference>
<evidence type="ECO:0000256" key="8">
    <source>
        <dbReference type="ARBA" id="ARBA00023012"/>
    </source>
</evidence>
<evidence type="ECO:0000256" key="1">
    <source>
        <dbReference type="ARBA" id="ARBA00000085"/>
    </source>
</evidence>
<evidence type="ECO:0000256" key="2">
    <source>
        <dbReference type="ARBA" id="ARBA00012438"/>
    </source>
</evidence>
<evidence type="ECO:0000256" key="6">
    <source>
        <dbReference type="ARBA" id="ARBA00022777"/>
    </source>
</evidence>
<feature type="transmembrane region" description="Helical" evidence="9">
    <location>
        <begin position="143"/>
        <end position="169"/>
    </location>
</feature>
<feature type="transmembrane region" description="Helical" evidence="9">
    <location>
        <begin position="48"/>
        <end position="67"/>
    </location>
</feature>
<keyword evidence="9" id="KW-0812">Transmembrane</keyword>
<gene>
    <name evidence="11" type="ORF">GB883_18005</name>
</gene>
<dbReference type="RefSeq" id="WP_152359842.1">
    <property type="nucleotide sequence ID" value="NZ_WHJE01000134.1"/>
</dbReference>
<dbReference type="InterPro" id="IPR011712">
    <property type="entry name" value="Sig_transdc_His_kin_sub3_dim/P"/>
</dbReference>
<evidence type="ECO:0000256" key="9">
    <source>
        <dbReference type="SAM" id="Phobius"/>
    </source>
</evidence>
<dbReference type="AlphaFoldDB" id="A0A7J5UJY4"/>
<feature type="non-terminal residue" evidence="11">
    <location>
        <position position="386"/>
    </location>
</feature>
<evidence type="ECO:0000256" key="7">
    <source>
        <dbReference type="ARBA" id="ARBA00022840"/>
    </source>
</evidence>
<dbReference type="GO" id="GO:0000155">
    <property type="term" value="F:phosphorelay sensor kinase activity"/>
    <property type="evidence" value="ECO:0007669"/>
    <property type="project" value="InterPro"/>
</dbReference>
<dbReference type="InterPro" id="IPR036890">
    <property type="entry name" value="HATPase_C_sf"/>
</dbReference>
<accession>A0A7J5UJY4</accession>
<feature type="transmembrane region" description="Helical" evidence="9">
    <location>
        <begin position="12"/>
        <end position="36"/>
    </location>
</feature>
<feature type="transmembrane region" description="Helical" evidence="9">
    <location>
        <begin position="103"/>
        <end position="131"/>
    </location>
</feature>
<keyword evidence="7" id="KW-0067">ATP-binding</keyword>
<keyword evidence="4" id="KW-0808">Transferase</keyword>
<evidence type="ECO:0000256" key="5">
    <source>
        <dbReference type="ARBA" id="ARBA00022741"/>
    </source>
</evidence>
<dbReference type="PANTHER" id="PTHR24421">
    <property type="entry name" value="NITRATE/NITRITE SENSOR PROTEIN NARX-RELATED"/>
    <property type="match status" value="1"/>
</dbReference>
<dbReference type="Gene3D" id="1.20.5.1930">
    <property type="match status" value="1"/>
</dbReference>
<feature type="domain" description="Signal transduction histidine kinase subgroup 3 dimerisation and phosphoacceptor" evidence="10">
    <location>
        <begin position="205"/>
        <end position="269"/>
    </location>
</feature>
<dbReference type="EC" id="2.7.13.3" evidence="2"/>
<keyword evidence="3" id="KW-0597">Phosphoprotein</keyword>
<organism evidence="11 12">
    <name type="scientific">Georgenia thermotolerans</name>
    <dbReference type="NCBI Taxonomy" id="527326"/>
    <lineage>
        <taxon>Bacteria</taxon>
        <taxon>Bacillati</taxon>
        <taxon>Actinomycetota</taxon>
        <taxon>Actinomycetes</taxon>
        <taxon>Micrococcales</taxon>
        <taxon>Bogoriellaceae</taxon>
        <taxon>Georgenia</taxon>
    </lineage>
</organism>
<name>A0A7J5UJY4_9MICO</name>
<evidence type="ECO:0000256" key="3">
    <source>
        <dbReference type="ARBA" id="ARBA00022553"/>
    </source>
</evidence>
<dbReference type="GO" id="GO:0046983">
    <property type="term" value="F:protein dimerization activity"/>
    <property type="evidence" value="ECO:0007669"/>
    <property type="project" value="InterPro"/>
</dbReference>
<evidence type="ECO:0000256" key="4">
    <source>
        <dbReference type="ARBA" id="ARBA00022679"/>
    </source>
</evidence>
<keyword evidence="6 11" id="KW-0418">Kinase</keyword>
<dbReference type="PANTHER" id="PTHR24421:SF10">
    <property type="entry name" value="NITRATE_NITRITE SENSOR PROTEIN NARQ"/>
    <property type="match status" value="1"/>
</dbReference>
<protein>
    <recommendedName>
        <fullName evidence="2">histidine kinase</fullName>
        <ecNumber evidence="2">2.7.13.3</ecNumber>
    </recommendedName>
</protein>
<dbReference type="InterPro" id="IPR050482">
    <property type="entry name" value="Sensor_HK_TwoCompSys"/>
</dbReference>
<dbReference type="OrthoDB" id="227596at2"/>
<dbReference type="EMBL" id="WHJE01000134">
    <property type="protein sequence ID" value="KAE8762692.1"/>
    <property type="molecule type" value="Genomic_DNA"/>
</dbReference>
<evidence type="ECO:0000313" key="12">
    <source>
        <dbReference type="Proteomes" id="UP000451860"/>
    </source>
</evidence>
<keyword evidence="12" id="KW-1185">Reference proteome</keyword>
<dbReference type="Gene3D" id="3.30.565.10">
    <property type="entry name" value="Histidine kinase-like ATPase, C-terminal domain"/>
    <property type="match status" value="1"/>
</dbReference>
<dbReference type="Proteomes" id="UP000451860">
    <property type="component" value="Unassembled WGS sequence"/>
</dbReference>
<keyword evidence="9" id="KW-0472">Membrane</keyword>
<sequence length="386" mass="39866">MPLLAPLTSGSTLRAGVFLVVGGILLGAYVVLVVGFAQMAADPTVPTAAVVALVAVTAVIALAPVALRPVHALERHAARALLDADVPPEPAPSPNARARGAAWYLLHLATGGIATFAVLGAVPMGVALLVWQLDRGELLRAPLGILAGLPPVLAVPVALVLVTVPAYVVAGLRAVLRRAATTLLGPSAAERIAALEASQRRLAARNRLARELHDTVGHALTITTLQAAAAARAFDRDPAFARSALAAIEETGRAAVADLDRVLGLLRAGEDRQDRDDDAPVRTLADVPALVAEARRAGAEVTLELPEPAALAALAPVTSREAFAVLREAVTNALRHGGRRLAVSVQVGDGGLELRVDNDLATTGRWRRRGAGRGLAGLRERVGLLG</sequence>
<comment type="catalytic activity">
    <reaction evidence="1">
        <text>ATP + protein L-histidine = ADP + protein N-phospho-L-histidine.</text>
        <dbReference type="EC" id="2.7.13.3"/>
    </reaction>
</comment>
<keyword evidence="8" id="KW-0902">Two-component regulatory system</keyword>
<evidence type="ECO:0000259" key="10">
    <source>
        <dbReference type="Pfam" id="PF07730"/>
    </source>
</evidence>
<dbReference type="Pfam" id="PF07730">
    <property type="entry name" value="HisKA_3"/>
    <property type="match status" value="1"/>
</dbReference>
<keyword evidence="5" id="KW-0547">Nucleotide-binding</keyword>
<dbReference type="GO" id="GO:0016020">
    <property type="term" value="C:membrane"/>
    <property type="evidence" value="ECO:0007669"/>
    <property type="project" value="InterPro"/>
</dbReference>
<keyword evidence="9" id="KW-1133">Transmembrane helix</keyword>
<comment type="caution">
    <text evidence="11">The sequence shown here is derived from an EMBL/GenBank/DDBJ whole genome shotgun (WGS) entry which is preliminary data.</text>
</comment>
<evidence type="ECO:0000313" key="11">
    <source>
        <dbReference type="EMBL" id="KAE8762692.1"/>
    </source>
</evidence>
<dbReference type="GO" id="GO:0005524">
    <property type="term" value="F:ATP binding"/>
    <property type="evidence" value="ECO:0007669"/>
    <property type="project" value="UniProtKB-KW"/>
</dbReference>
<proteinExistence type="predicted"/>